<evidence type="ECO:0000256" key="1">
    <source>
        <dbReference type="SAM" id="MobiDB-lite"/>
    </source>
</evidence>
<feature type="region of interest" description="Disordered" evidence="1">
    <location>
        <begin position="1"/>
        <end position="40"/>
    </location>
</feature>
<evidence type="ECO:0000313" key="2">
    <source>
        <dbReference type="EMBL" id="KAF8783615.1"/>
    </source>
</evidence>
<protein>
    <submittedName>
        <fullName evidence="2">Uncharacterized protein</fullName>
    </submittedName>
</protein>
<dbReference type="EMBL" id="JACEFO010000070">
    <property type="protein sequence ID" value="KAF8783615.1"/>
    <property type="molecule type" value="Genomic_DNA"/>
</dbReference>
<dbReference type="AlphaFoldDB" id="A0A835KVL8"/>
<organism evidence="2 3">
    <name type="scientific">Digitaria exilis</name>
    <dbReference type="NCBI Taxonomy" id="1010633"/>
    <lineage>
        <taxon>Eukaryota</taxon>
        <taxon>Viridiplantae</taxon>
        <taxon>Streptophyta</taxon>
        <taxon>Embryophyta</taxon>
        <taxon>Tracheophyta</taxon>
        <taxon>Spermatophyta</taxon>
        <taxon>Magnoliopsida</taxon>
        <taxon>Liliopsida</taxon>
        <taxon>Poales</taxon>
        <taxon>Poaceae</taxon>
        <taxon>PACMAD clade</taxon>
        <taxon>Panicoideae</taxon>
        <taxon>Panicodae</taxon>
        <taxon>Paniceae</taxon>
        <taxon>Anthephorinae</taxon>
        <taxon>Digitaria</taxon>
    </lineage>
</organism>
<comment type="caution">
    <text evidence="2">The sequence shown here is derived from an EMBL/GenBank/DDBJ whole genome shotgun (WGS) entry which is preliminary data.</text>
</comment>
<dbReference type="Proteomes" id="UP000636709">
    <property type="component" value="Unassembled WGS sequence"/>
</dbReference>
<name>A0A835KVL8_9POAL</name>
<gene>
    <name evidence="2" type="ORF">HU200_000468</name>
</gene>
<accession>A0A835KVL8</accession>
<evidence type="ECO:0000313" key="3">
    <source>
        <dbReference type="Proteomes" id="UP000636709"/>
    </source>
</evidence>
<keyword evidence="3" id="KW-1185">Reference proteome</keyword>
<proteinExistence type="predicted"/>
<reference evidence="2" key="1">
    <citation type="submission" date="2020-07" db="EMBL/GenBank/DDBJ databases">
        <title>Genome sequence and genetic diversity analysis of an under-domesticated orphan crop, white fonio (Digitaria exilis).</title>
        <authorList>
            <person name="Bennetzen J.L."/>
            <person name="Chen S."/>
            <person name="Ma X."/>
            <person name="Wang X."/>
            <person name="Yssel A.E.J."/>
            <person name="Chaluvadi S.R."/>
            <person name="Johnson M."/>
            <person name="Gangashetty P."/>
            <person name="Hamidou F."/>
            <person name="Sanogo M.D."/>
            <person name="Zwaenepoel A."/>
            <person name="Wallace J."/>
            <person name="Van De Peer Y."/>
            <person name="Van Deynze A."/>
        </authorList>
    </citation>
    <scope>NUCLEOTIDE SEQUENCE</scope>
    <source>
        <tissue evidence="2">Leaves</tissue>
    </source>
</reference>
<sequence length="118" mass="12974">MRSQGLQTREARKRSLGSSGGTRRRISATASPLSSGGAHGGAMACWWLDRRGFGCGGLRLREVGDGGAIRVRRTVSAHRQTGSVLVLARKRLGCFALSFYFVYYRSDPSIVKLLFFYN</sequence>